<gene>
    <name evidence="2" type="ORF">L6773_20935</name>
</gene>
<evidence type="ECO:0000259" key="1">
    <source>
        <dbReference type="Pfam" id="PF00535"/>
    </source>
</evidence>
<name>A0ABS9KJN9_9BACT</name>
<protein>
    <submittedName>
        <fullName evidence="2">Glycosyltransferase</fullName>
    </submittedName>
</protein>
<dbReference type="PANTHER" id="PTHR43685:SF2">
    <property type="entry name" value="GLYCOSYLTRANSFERASE 2-LIKE DOMAIN-CONTAINING PROTEIN"/>
    <property type="match status" value="1"/>
</dbReference>
<dbReference type="CDD" id="cd00761">
    <property type="entry name" value="Glyco_tranf_GTA_type"/>
    <property type="match status" value="1"/>
</dbReference>
<dbReference type="InterPro" id="IPR029044">
    <property type="entry name" value="Nucleotide-diphossugar_trans"/>
</dbReference>
<dbReference type="Proteomes" id="UP001165366">
    <property type="component" value="Unassembled WGS sequence"/>
</dbReference>
<evidence type="ECO:0000313" key="2">
    <source>
        <dbReference type="EMBL" id="MCG2591049.1"/>
    </source>
</evidence>
<organism evidence="2 3">
    <name type="scientific">Rhodohalobacter sulfatireducens</name>
    <dbReference type="NCBI Taxonomy" id="2911366"/>
    <lineage>
        <taxon>Bacteria</taxon>
        <taxon>Pseudomonadati</taxon>
        <taxon>Balneolota</taxon>
        <taxon>Balneolia</taxon>
        <taxon>Balneolales</taxon>
        <taxon>Balneolaceae</taxon>
        <taxon>Rhodohalobacter</taxon>
    </lineage>
</organism>
<reference evidence="2" key="1">
    <citation type="submission" date="2022-01" db="EMBL/GenBank/DDBJ databases">
        <authorList>
            <person name="Wang Y."/>
        </authorList>
    </citation>
    <scope>NUCLEOTIDE SEQUENCE</scope>
    <source>
        <strain evidence="2">WB101</strain>
    </source>
</reference>
<dbReference type="InterPro" id="IPR050834">
    <property type="entry name" value="Glycosyltransf_2"/>
</dbReference>
<dbReference type="Gene3D" id="3.90.550.10">
    <property type="entry name" value="Spore Coat Polysaccharide Biosynthesis Protein SpsA, Chain A"/>
    <property type="match status" value="1"/>
</dbReference>
<dbReference type="InterPro" id="IPR001173">
    <property type="entry name" value="Glyco_trans_2-like"/>
</dbReference>
<feature type="domain" description="Glycosyltransferase 2-like" evidence="1">
    <location>
        <begin position="3"/>
        <end position="159"/>
    </location>
</feature>
<dbReference type="Pfam" id="PF00535">
    <property type="entry name" value="Glycos_transf_2"/>
    <property type="match status" value="1"/>
</dbReference>
<comment type="caution">
    <text evidence="2">The sequence shown here is derived from an EMBL/GenBank/DDBJ whole genome shotgun (WGS) entry which is preliminary data.</text>
</comment>
<reference evidence="2" key="2">
    <citation type="submission" date="2024-05" db="EMBL/GenBank/DDBJ databases">
        <title>Rhodohalobacter halophilus gen. nov., sp. nov., a moderately halophilic member of the family Balneolaceae.</title>
        <authorList>
            <person name="Xia J."/>
        </authorList>
    </citation>
    <scope>NUCLEOTIDE SEQUENCE</scope>
    <source>
        <strain evidence="2">WB101</strain>
    </source>
</reference>
<dbReference type="PANTHER" id="PTHR43685">
    <property type="entry name" value="GLYCOSYLTRANSFERASE"/>
    <property type="match status" value="1"/>
</dbReference>
<evidence type="ECO:0000313" key="3">
    <source>
        <dbReference type="Proteomes" id="UP001165366"/>
    </source>
</evidence>
<dbReference type="SUPFAM" id="SSF53448">
    <property type="entry name" value="Nucleotide-diphospho-sugar transferases"/>
    <property type="match status" value="1"/>
</dbReference>
<keyword evidence="3" id="KW-1185">Reference proteome</keyword>
<proteinExistence type="predicted"/>
<dbReference type="EMBL" id="JAKLWS010000060">
    <property type="protein sequence ID" value="MCG2591049.1"/>
    <property type="molecule type" value="Genomic_DNA"/>
</dbReference>
<sequence>MAETLPDTLNSLFHVRKFPFEVIVINDGSSDSIEEVIESWADRFSPIPNIEFQALHQENRGRAAALNEGVKVARGEYLSFVDADDVIDGYELLKIWECINSSRSDLIIGQFKIVSDSGREIAKRTLKKETSNETLIQKVAFSPVSPVHLNAILIRREFFLDLDGLDKTNLKSEDKDLLIRLLRSTNSIQFCHSFHYIYRKHALSRGDLIKKRFEWFFYRQKMIRKNFSGMRKYSSMTIQAFFDLAKLFYEGLFKYRI</sequence>
<accession>A0ABS9KJN9</accession>